<name>A0A4Y5TLQ4_9CAUD</name>
<sequence length="120" mass="13788">MSEQPLAFRQIERKAIKSHKCCECGREIHKGDKYKYSSGISSEKDAFSYKQCLICSKAFNAASEISDYDDMPCFTGLREWMGNYFSRNYPAQKSVDSICMDLGLTESEVRYIIPAKWLVL</sequence>
<keyword evidence="2" id="KW-1185">Reference proteome</keyword>
<organism evidence="1">
    <name type="scientific">Salmonella virus KFS-SE2</name>
    <dbReference type="NCBI Taxonomy" id="2583286"/>
    <lineage>
        <taxon>Viruses</taxon>
        <taxon>Duplodnaviria</taxon>
        <taxon>Heunggongvirae</taxon>
        <taxon>Uroviricota</taxon>
        <taxon>Caudoviricetes</taxon>
        <taxon>Skatevirus</taxon>
        <taxon>Skatevirus KFSSE2</taxon>
    </lineage>
</organism>
<reference evidence="1" key="1">
    <citation type="journal article" date="2019" name="J. Microbiol.">
        <title>Lytic KFS-SE2 phage as a novel bio-receptor for Salmonella Enteritidis detection.</title>
        <authorList>
            <person name="Choi I.Y."/>
            <person name="Lee C."/>
            <person name="Song W.K."/>
            <person name="Jang S.J."/>
            <person name="Park M.K."/>
        </authorList>
    </citation>
    <scope>NUCLEOTIDE SEQUENCE [LARGE SCALE GENOMIC DNA]</scope>
</reference>
<dbReference type="Proteomes" id="UP000317523">
    <property type="component" value="Segment"/>
</dbReference>
<protein>
    <submittedName>
        <fullName evidence="1">Uncharacterized protein</fullName>
    </submittedName>
</protein>
<dbReference type="EMBL" id="MK112901">
    <property type="protein sequence ID" value="QDB70238.1"/>
    <property type="molecule type" value="Genomic_DNA"/>
</dbReference>
<accession>A0A4Y5TLQ4</accession>
<evidence type="ECO:0000313" key="2">
    <source>
        <dbReference type="Proteomes" id="UP000317523"/>
    </source>
</evidence>
<dbReference type="GeneID" id="64469195"/>
<evidence type="ECO:0000313" key="1">
    <source>
        <dbReference type="EMBL" id="QDB70238.1"/>
    </source>
</evidence>
<dbReference type="RefSeq" id="YP_010053529.1">
    <property type="nucleotide sequence ID" value="NC_054641.1"/>
</dbReference>
<proteinExistence type="predicted"/>
<dbReference type="KEGG" id="vg:64469195"/>